<proteinExistence type="predicted"/>
<name>A0AAD5R4U3_PARTN</name>
<dbReference type="EMBL" id="JAHQIW010006616">
    <property type="protein sequence ID" value="KAJ1369601.1"/>
    <property type="molecule type" value="Genomic_DNA"/>
</dbReference>
<evidence type="ECO:0000313" key="1">
    <source>
        <dbReference type="EMBL" id="KAJ1369601.1"/>
    </source>
</evidence>
<gene>
    <name evidence="1" type="ORF">KIN20_031090</name>
</gene>
<protein>
    <recommendedName>
        <fullName evidence="3">Mos1 transposase HTH domain-containing protein</fullName>
    </recommendedName>
</protein>
<dbReference type="Proteomes" id="UP001196413">
    <property type="component" value="Unassembled WGS sequence"/>
</dbReference>
<evidence type="ECO:0008006" key="3">
    <source>
        <dbReference type="Google" id="ProtNLM"/>
    </source>
</evidence>
<dbReference type="AlphaFoldDB" id="A0AAD5R4U3"/>
<organism evidence="1 2">
    <name type="scientific">Parelaphostrongylus tenuis</name>
    <name type="common">Meningeal worm</name>
    <dbReference type="NCBI Taxonomy" id="148309"/>
    <lineage>
        <taxon>Eukaryota</taxon>
        <taxon>Metazoa</taxon>
        <taxon>Ecdysozoa</taxon>
        <taxon>Nematoda</taxon>
        <taxon>Chromadorea</taxon>
        <taxon>Rhabditida</taxon>
        <taxon>Rhabditina</taxon>
        <taxon>Rhabditomorpha</taxon>
        <taxon>Strongyloidea</taxon>
        <taxon>Metastrongylidae</taxon>
        <taxon>Parelaphostrongylus</taxon>
    </lineage>
</organism>
<keyword evidence="2" id="KW-1185">Reference proteome</keyword>
<comment type="caution">
    <text evidence="1">The sequence shown here is derived from an EMBL/GenBank/DDBJ whole genome shotgun (WGS) entry which is preliminary data.</text>
</comment>
<evidence type="ECO:0000313" key="2">
    <source>
        <dbReference type="Proteomes" id="UP001196413"/>
    </source>
</evidence>
<reference evidence="1" key="1">
    <citation type="submission" date="2021-06" db="EMBL/GenBank/DDBJ databases">
        <title>Parelaphostrongylus tenuis whole genome reference sequence.</title>
        <authorList>
            <person name="Garwood T.J."/>
            <person name="Larsen P.A."/>
            <person name="Fountain-Jones N.M."/>
            <person name="Garbe J.R."/>
            <person name="Macchietto M.G."/>
            <person name="Kania S.A."/>
            <person name="Gerhold R.W."/>
            <person name="Richards J.E."/>
            <person name="Wolf T.M."/>
        </authorList>
    </citation>
    <scope>NUCLEOTIDE SEQUENCE</scope>
    <source>
        <strain evidence="1">MNPRO001-30</strain>
        <tissue evidence="1">Meninges</tissue>
    </source>
</reference>
<accession>A0AAD5R4U3</accession>
<sequence length="118" mass="13252">MPQSFDEELDSLLGGGGATATKSNVSTWCKQFREDDFDLKDMSCSGRLSALNEIDSQAALSAEPSLSTRDLAEELDVSRAIVNKLHEFDFVHKKLARIQDLAERFQKVVDSNVLYFEY</sequence>